<organism evidence="2 3">
    <name type="scientific">Tetranychus urticae</name>
    <name type="common">Two-spotted spider mite</name>
    <dbReference type="NCBI Taxonomy" id="32264"/>
    <lineage>
        <taxon>Eukaryota</taxon>
        <taxon>Metazoa</taxon>
        <taxon>Ecdysozoa</taxon>
        <taxon>Arthropoda</taxon>
        <taxon>Chelicerata</taxon>
        <taxon>Arachnida</taxon>
        <taxon>Acari</taxon>
        <taxon>Acariformes</taxon>
        <taxon>Trombidiformes</taxon>
        <taxon>Prostigmata</taxon>
        <taxon>Eleutherengona</taxon>
        <taxon>Raphignathae</taxon>
        <taxon>Tetranychoidea</taxon>
        <taxon>Tetranychidae</taxon>
        <taxon>Tetranychus</taxon>
    </lineage>
</organism>
<feature type="transmembrane region" description="Helical" evidence="1">
    <location>
        <begin position="164"/>
        <end position="184"/>
    </location>
</feature>
<accession>T1L4H2</accession>
<evidence type="ECO:0000256" key="1">
    <source>
        <dbReference type="SAM" id="Phobius"/>
    </source>
</evidence>
<name>T1L4H2_TETUR</name>
<feature type="transmembrane region" description="Helical" evidence="1">
    <location>
        <begin position="77"/>
        <end position="95"/>
    </location>
</feature>
<protein>
    <recommendedName>
        <fullName evidence="4">Gustatory receptor</fullName>
    </recommendedName>
</protein>
<dbReference type="AlphaFoldDB" id="T1L4H2"/>
<feature type="transmembrane region" description="Helical" evidence="1">
    <location>
        <begin position="46"/>
        <end position="65"/>
    </location>
</feature>
<keyword evidence="1" id="KW-1133">Transmembrane helix</keyword>
<keyword evidence="3" id="KW-1185">Reference proteome</keyword>
<reference evidence="2" key="2">
    <citation type="submission" date="2015-06" db="UniProtKB">
        <authorList>
            <consortium name="EnsemblMetazoa"/>
        </authorList>
    </citation>
    <scope>IDENTIFICATION</scope>
</reference>
<feature type="transmembrane region" description="Helical" evidence="1">
    <location>
        <begin position="349"/>
        <end position="370"/>
    </location>
</feature>
<evidence type="ECO:0008006" key="4">
    <source>
        <dbReference type="Google" id="ProtNLM"/>
    </source>
</evidence>
<keyword evidence="1" id="KW-0812">Transmembrane</keyword>
<reference evidence="3" key="1">
    <citation type="submission" date="2011-08" db="EMBL/GenBank/DDBJ databases">
        <authorList>
            <person name="Rombauts S."/>
        </authorList>
    </citation>
    <scope>NUCLEOTIDE SEQUENCE</scope>
    <source>
        <strain evidence="3">London</strain>
    </source>
</reference>
<dbReference type="HOGENOM" id="CLU_732222_0_0_1"/>
<feature type="transmembrane region" description="Helical" evidence="1">
    <location>
        <begin position="248"/>
        <end position="268"/>
    </location>
</feature>
<proteinExistence type="predicted"/>
<keyword evidence="1" id="KW-0472">Membrane</keyword>
<dbReference type="EnsemblMetazoa" id="tetur398g00010.1">
    <property type="protein sequence ID" value="tetur398g00010.1"/>
    <property type="gene ID" value="tetur398g00010"/>
</dbReference>
<dbReference type="Proteomes" id="UP000015104">
    <property type="component" value="Unassembled WGS sequence"/>
</dbReference>
<evidence type="ECO:0000313" key="3">
    <source>
        <dbReference type="Proteomes" id="UP000015104"/>
    </source>
</evidence>
<evidence type="ECO:0000313" key="2">
    <source>
        <dbReference type="EnsemblMetazoa" id="tetur398g00010.1"/>
    </source>
</evidence>
<feature type="transmembrane region" description="Helical" evidence="1">
    <location>
        <begin position="274"/>
        <end position="295"/>
    </location>
</feature>
<sequence length="373" mass="43496">MLNLEVETLKPRVSYQHHTRPQIDDKIKINWFLIQFFTKCSLKRKIIWNVSVFILIVIPIIVALFKQKFSFESNLDRILTLNASSEYVFLFYVLLFHQWTFRESVVDQINQLWSNINLPANQQLRRRLFKERSMCICLTLAFISSTLVNKITSGVYEFLDWISVLQSVFCLVSFIAIGIFYSFLHVQFLMEMVILLTASFDRVNYLIELQVENGPTLDELKSIRRLYSDIIQLTDYVAESLKTFITLIYLKTAYLIVSISYTMFVSGYTVSKTYWMALAYFSGPVLVLFMTFRIIRVNISAFASFDDLYSLTPYATTKEMKFELLMFIHRVARNDVGLKFCKSTLIGPNFFSTLLTICIASFFVGIAFVLQPN</sequence>
<dbReference type="EMBL" id="CAEY01001094">
    <property type="status" value="NOT_ANNOTATED_CDS"/>
    <property type="molecule type" value="Genomic_DNA"/>
</dbReference>